<dbReference type="Gene3D" id="3.20.20.210">
    <property type="match status" value="1"/>
</dbReference>
<dbReference type="InterPro" id="IPR013215">
    <property type="entry name" value="Cbl-indep_Met_Synth_N"/>
</dbReference>
<dbReference type="InterPro" id="IPR038071">
    <property type="entry name" value="UROD/MetE-like_sf"/>
</dbReference>
<proteinExistence type="predicted"/>
<sequence length="87" mass="9616">MASSRLFEEVAEARAAGHPVMALTGPLTRLWLGKAHRRVITRSPSLLEELLPVYGEILASWLARARSGFSSTNRRWFRSPASLEAGP</sequence>
<dbReference type="EMBL" id="RXHI01000008">
    <property type="protein sequence ID" value="RUA22882.1"/>
    <property type="molecule type" value="Genomic_DNA"/>
</dbReference>
<name>A0A3S0QG46_9GAMM</name>
<accession>A0A3S0QG46</accession>
<dbReference type="AlphaFoldDB" id="A0A3S0QG46"/>
<evidence type="ECO:0000313" key="2">
    <source>
        <dbReference type="EMBL" id="RUA22882.1"/>
    </source>
</evidence>
<protein>
    <recommendedName>
        <fullName evidence="1">Cobalamin-independent methionine synthase MetE N-terminal domain-containing protein</fullName>
    </recommendedName>
</protein>
<gene>
    <name evidence="2" type="ORF">DSL92_03360</name>
</gene>
<organism evidence="2">
    <name type="scientific">Billgrantia gudaonensis</name>
    <dbReference type="NCBI Taxonomy" id="376427"/>
    <lineage>
        <taxon>Bacteria</taxon>
        <taxon>Pseudomonadati</taxon>
        <taxon>Pseudomonadota</taxon>
        <taxon>Gammaproteobacteria</taxon>
        <taxon>Oceanospirillales</taxon>
        <taxon>Halomonadaceae</taxon>
        <taxon>Billgrantia</taxon>
    </lineage>
</organism>
<dbReference type="GO" id="GO:0008270">
    <property type="term" value="F:zinc ion binding"/>
    <property type="evidence" value="ECO:0007669"/>
    <property type="project" value="InterPro"/>
</dbReference>
<dbReference type="GO" id="GO:0008652">
    <property type="term" value="P:amino acid biosynthetic process"/>
    <property type="evidence" value="ECO:0007669"/>
    <property type="project" value="InterPro"/>
</dbReference>
<dbReference type="GO" id="GO:0003871">
    <property type="term" value="F:5-methyltetrahydropteroyltriglutamate-homocysteine S-methyltransferase activity"/>
    <property type="evidence" value="ECO:0007669"/>
    <property type="project" value="InterPro"/>
</dbReference>
<reference evidence="2" key="1">
    <citation type="submission" date="2018-12" db="EMBL/GenBank/DDBJ databases">
        <authorList>
            <person name="Jadhav K."/>
            <person name="Kushwaha B."/>
            <person name="Jadhav I."/>
        </authorList>
    </citation>
    <scope>NUCLEOTIDE SEQUENCE [LARGE SCALE GENOMIC DNA]</scope>
    <source>
        <strain evidence="2">SBS 10</strain>
    </source>
</reference>
<dbReference type="Pfam" id="PF08267">
    <property type="entry name" value="Meth_synt_1"/>
    <property type="match status" value="1"/>
</dbReference>
<feature type="domain" description="Cobalamin-independent methionine synthase MetE N-terminal" evidence="1">
    <location>
        <begin position="2"/>
        <end position="60"/>
    </location>
</feature>
<evidence type="ECO:0000259" key="1">
    <source>
        <dbReference type="Pfam" id="PF08267"/>
    </source>
</evidence>
<comment type="caution">
    <text evidence="2">The sequence shown here is derived from an EMBL/GenBank/DDBJ whole genome shotgun (WGS) entry which is preliminary data.</text>
</comment>